<evidence type="ECO:0000313" key="8">
    <source>
        <dbReference type="Proteomes" id="UP001154078"/>
    </source>
</evidence>
<accession>A0A9P0BB25</accession>
<dbReference type="GO" id="GO:0000027">
    <property type="term" value="P:ribosomal large subunit assembly"/>
    <property type="evidence" value="ECO:0007669"/>
    <property type="project" value="UniProtKB-UniRule"/>
</dbReference>
<evidence type="ECO:0000256" key="5">
    <source>
        <dbReference type="PIRNR" id="PIRNR017302"/>
    </source>
</evidence>
<keyword evidence="3 5" id="KW-0690">Ribosome biogenesis</keyword>
<dbReference type="Pfam" id="PF07767">
    <property type="entry name" value="Nop53"/>
    <property type="match status" value="1"/>
</dbReference>
<dbReference type="GO" id="GO:0005730">
    <property type="term" value="C:nucleolus"/>
    <property type="evidence" value="ECO:0007669"/>
    <property type="project" value="UniProtKB-SubCell"/>
</dbReference>
<name>A0A9P0BB25_BRAAE</name>
<dbReference type="PANTHER" id="PTHR14211:SF7">
    <property type="entry name" value="RIBOSOME BIOGENESIS PROTEIN NOP53"/>
    <property type="match status" value="1"/>
</dbReference>
<sequence length="438" mass="51419">MATLRKKRVSKKLKVSWRKHVNIDDVEEFLEDKRLEERLGPIESKSDNELFKLDTQIETRLSAKERKKLKALKPLKCYHALEPHTKVPDPIAKRNRVRTKEERKNELIKKKEIANREKGILKAKEIQSMQDKKLYEIKKRNKPKKGDFNTDIWSEGSKFEIENDEWATTLTKKHNLKGVGALQKTTAKSLSKKKSLHPSIEAPHPGMSYNPSYEDHQDLLRMVADKETQYIKKEEYLTRVTRGMFNKVTPGKRDQMWMVEMSEGLPDKTSAEDNEASDNEYSAVNPPVKNKKKSVQQRRKQKEQRELELKRRVTKIEKKKIADIHQVKILKKQIDRSDKRQAVVKEKRIKRAAHKALEPNRLSSTKFEEQGLEFNLGEDIAGNLRNLKKEGSILADRFRNMQKRNILEPSIKRHRKNAKIKRYTKPGHKDDWKKTVAK</sequence>
<dbReference type="GO" id="GO:0005654">
    <property type="term" value="C:nucleoplasm"/>
    <property type="evidence" value="ECO:0007669"/>
    <property type="project" value="UniProtKB-SubCell"/>
</dbReference>
<dbReference type="GO" id="GO:0006364">
    <property type="term" value="P:rRNA processing"/>
    <property type="evidence" value="ECO:0007669"/>
    <property type="project" value="TreeGrafter"/>
</dbReference>
<evidence type="ECO:0000256" key="4">
    <source>
        <dbReference type="ARBA" id="ARBA00023242"/>
    </source>
</evidence>
<evidence type="ECO:0000256" key="6">
    <source>
        <dbReference type="SAM" id="MobiDB-lite"/>
    </source>
</evidence>
<reference evidence="7" key="1">
    <citation type="submission" date="2021-12" db="EMBL/GenBank/DDBJ databases">
        <authorList>
            <person name="King R."/>
        </authorList>
    </citation>
    <scope>NUCLEOTIDE SEQUENCE</scope>
</reference>
<evidence type="ECO:0000313" key="7">
    <source>
        <dbReference type="EMBL" id="CAH0559562.1"/>
    </source>
</evidence>
<evidence type="ECO:0000256" key="1">
    <source>
        <dbReference type="ARBA" id="ARBA00008838"/>
    </source>
</evidence>
<gene>
    <name evidence="7" type="ORF">MELIAE_LOCUS9629</name>
</gene>
<dbReference type="InterPro" id="IPR011687">
    <property type="entry name" value="Nop53/GLTSCR2"/>
</dbReference>
<protein>
    <recommendedName>
        <fullName evidence="2 5">Ribosome biogenesis protein NOP53</fullName>
    </recommendedName>
</protein>
<dbReference type="OrthoDB" id="5072at2759"/>
<feature type="compositionally biased region" description="Basic residues" evidence="6">
    <location>
        <begin position="289"/>
        <end position="302"/>
    </location>
</feature>
<organism evidence="7 8">
    <name type="scientific">Brassicogethes aeneus</name>
    <name type="common">Rape pollen beetle</name>
    <name type="synonym">Meligethes aeneus</name>
    <dbReference type="NCBI Taxonomy" id="1431903"/>
    <lineage>
        <taxon>Eukaryota</taxon>
        <taxon>Metazoa</taxon>
        <taxon>Ecdysozoa</taxon>
        <taxon>Arthropoda</taxon>
        <taxon>Hexapoda</taxon>
        <taxon>Insecta</taxon>
        <taxon>Pterygota</taxon>
        <taxon>Neoptera</taxon>
        <taxon>Endopterygota</taxon>
        <taxon>Coleoptera</taxon>
        <taxon>Polyphaga</taxon>
        <taxon>Cucujiformia</taxon>
        <taxon>Nitidulidae</taxon>
        <taxon>Meligethinae</taxon>
        <taxon>Brassicogethes</taxon>
    </lineage>
</organism>
<proteinExistence type="inferred from homology"/>
<feature type="compositionally biased region" description="Basic residues" evidence="6">
    <location>
        <begin position="414"/>
        <end position="426"/>
    </location>
</feature>
<evidence type="ECO:0000256" key="2">
    <source>
        <dbReference type="ARBA" id="ARBA00018339"/>
    </source>
</evidence>
<feature type="compositionally biased region" description="Basic and acidic residues" evidence="6">
    <location>
        <begin position="427"/>
        <end position="438"/>
    </location>
</feature>
<dbReference type="PIRSF" id="PIRSF017302">
    <property type="entry name" value="Gltscr2"/>
    <property type="match status" value="1"/>
</dbReference>
<feature type="region of interest" description="Disordered" evidence="6">
    <location>
        <begin position="267"/>
        <end position="306"/>
    </location>
</feature>
<comment type="subcellular location">
    <subcellularLocation>
        <location evidence="5">Nucleus</location>
        <location evidence="5">Nucleolus</location>
    </subcellularLocation>
    <subcellularLocation>
        <location evidence="5">Nucleus</location>
        <location evidence="5">Nucleoplasm</location>
    </subcellularLocation>
</comment>
<dbReference type="Proteomes" id="UP001154078">
    <property type="component" value="Chromosome 6"/>
</dbReference>
<dbReference type="EMBL" id="OV121137">
    <property type="protein sequence ID" value="CAH0559562.1"/>
    <property type="molecule type" value="Genomic_DNA"/>
</dbReference>
<dbReference type="GO" id="GO:0008097">
    <property type="term" value="F:5S rRNA binding"/>
    <property type="evidence" value="ECO:0007669"/>
    <property type="project" value="TreeGrafter"/>
</dbReference>
<feature type="region of interest" description="Disordered" evidence="6">
    <location>
        <begin position="187"/>
        <end position="208"/>
    </location>
</feature>
<feature type="region of interest" description="Disordered" evidence="6">
    <location>
        <begin position="414"/>
        <end position="438"/>
    </location>
</feature>
<dbReference type="AlphaFoldDB" id="A0A9P0BB25"/>
<keyword evidence="8" id="KW-1185">Reference proteome</keyword>
<evidence type="ECO:0000256" key="3">
    <source>
        <dbReference type="ARBA" id="ARBA00022517"/>
    </source>
</evidence>
<comment type="function">
    <text evidence="5">May play a role in ribosome biogenesis.</text>
</comment>
<dbReference type="PANTHER" id="PTHR14211">
    <property type="entry name" value="GLIOMA SUPPRESSOR CANDIDATE REGION GENE 2"/>
    <property type="match status" value="1"/>
</dbReference>
<comment type="similarity">
    <text evidence="1 5">Belongs to the NOP53 family.</text>
</comment>
<keyword evidence="4 5" id="KW-0539">Nucleus</keyword>